<name>A0A1G7VMA8_9FLAO</name>
<dbReference type="EMBL" id="FNCZ01000001">
    <property type="protein sequence ID" value="SDG60962.1"/>
    <property type="molecule type" value="Genomic_DNA"/>
</dbReference>
<dbReference type="RefSeq" id="WP_092465607.1">
    <property type="nucleotide sequence ID" value="NZ_FNCZ01000001.1"/>
</dbReference>
<organism evidence="1 2">
    <name type="scientific">Winogradskyella thalassocola</name>
    <dbReference type="NCBI Taxonomy" id="262004"/>
    <lineage>
        <taxon>Bacteria</taxon>
        <taxon>Pseudomonadati</taxon>
        <taxon>Bacteroidota</taxon>
        <taxon>Flavobacteriia</taxon>
        <taxon>Flavobacteriales</taxon>
        <taxon>Flavobacteriaceae</taxon>
        <taxon>Winogradskyella</taxon>
    </lineage>
</organism>
<reference evidence="2" key="1">
    <citation type="submission" date="2016-10" db="EMBL/GenBank/DDBJ databases">
        <authorList>
            <person name="Varghese N."/>
            <person name="Submissions S."/>
        </authorList>
    </citation>
    <scope>NUCLEOTIDE SEQUENCE [LARGE SCALE GENOMIC DNA]</scope>
    <source>
        <strain evidence="2">DSM 15363</strain>
    </source>
</reference>
<proteinExistence type="predicted"/>
<evidence type="ECO:0000313" key="2">
    <source>
        <dbReference type="Proteomes" id="UP000199492"/>
    </source>
</evidence>
<gene>
    <name evidence="1" type="ORF">SAMN04489796_10167</name>
</gene>
<dbReference type="AlphaFoldDB" id="A0A1G7VMA8"/>
<dbReference type="STRING" id="262004.SAMN04489796_10167"/>
<sequence length="105" mass="12746">MTRYARKCSVDGKGMNSGFLFENEMYYCKNEEQAKEYVESLGLNWVKELKTIHTKKEWFYYTEWEEIDEDEFFDSHGNTYKLCLNCRKAVRVYTDFNMCKCENHL</sequence>
<accession>A0A1G7VMA8</accession>
<evidence type="ECO:0000313" key="1">
    <source>
        <dbReference type="EMBL" id="SDG60962.1"/>
    </source>
</evidence>
<dbReference type="OrthoDB" id="1203116at2"/>
<dbReference type="Proteomes" id="UP000199492">
    <property type="component" value="Unassembled WGS sequence"/>
</dbReference>
<protein>
    <submittedName>
        <fullName evidence="1">Uncharacterized protein</fullName>
    </submittedName>
</protein>
<keyword evidence="2" id="KW-1185">Reference proteome</keyword>